<evidence type="ECO:0000313" key="3">
    <source>
        <dbReference type="Proteomes" id="UP001319827"/>
    </source>
</evidence>
<dbReference type="PANTHER" id="PTHR14859:SF1">
    <property type="entry name" value="PGAP2-INTERACTING PROTEIN"/>
    <property type="match status" value="1"/>
</dbReference>
<dbReference type="SUPFAM" id="SSF56219">
    <property type="entry name" value="DNase I-like"/>
    <property type="match status" value="1"/>
</dbReference>
<organism evidence="2 3">
    <name type="scientific">Desulfuromonas versatilis</name>
    <dbReference type="NCBI Taxonomy" id="2802975"/>
    <lineage>
        <taxon>Bacteria</taxon>
        <taxon>Pseudomonadati</taxon>
        <taxon>Thermodesulfobacteriota</taxon>
        <taxon>Desulfuromonadia</taxon>
        <taxon>Desulfuromonadales</taxon>
        <taxon>Desulfuromonadaceae</taxon>
        <taxon>Desulfuromonas</taxon>
    </lineage>
</organism>
<sequence>MRFILYNIRYATGRRAHDYFRPSRKNLGRITSFLREQEPDLVGLIEVDQGSYRSGGKNQAELIAQELGHYHAHSVKYGEASLWRNIPVLSKQGNAFLARDKIRGTTFHFFEQGMKRLVLELELDHVVVFLVHLALGSRVRHQQLGALYNLVKKTRKPHLVAGDFNALWGEEEIELFLAASGLQNANHRRLPTFPSHRPQRHLDFVLYSRGISVRDIQVPQVLYSDHLPLVVDLDVEVGREKRRWPRFGRKRGSAA</sequence>
<dbReference type="Proteomes" id="UP001319827">
    <property type="component" value="Chromosome"/>
</dbReference>
<reference evidence="2 3" key="1">
    <citation type="journal article" date="2016" name="C (Basel)">
        <title>Selective Growth of and Electricity Production by Marine Exoelectrogenic Bacteria in Self-Aggregated Hydrogel of Microbially Reduced Graphene Oxide.</title>
        <authorList>
            <person name="Yoshida N."/>
            <person name="Goto Y."/>
            <person name="Miyata Y."/>
        </authorList>
    </citation>
    <scope>NUCLEOTIDE SEQUENCE [LARGE SCALE GENOMIC DNA]</scope>
    <source>
        <strain evidence="2 3">NIT-T3</strain>
    </source>
</reference>
<dbReference type="RefSeq" id="WP_221251010.1">
    <property type="nucleotide sequence ID" value="NZ_AP024355.1"/>
</dbReference>
<name>A0ABM8HSU6_9BACT</name>
<dbReference type="Pfam" id="PF03372">
    <property type="entry name" value="Exo_endo_phos"/>
    <property type="match status" value="1"/>
</dbReference>
<reference evidence="2 3" key="2">
    <citation type="journal article" date="2021" name="Int. J. Syst. Evol. Microbiol.">
        <title>Isolation and Polyphasic Characterization of Desulfuromonas versatilis sp. Nov., an Electrogenic Bacteria Capable of Versatile Metabolism Isolated from a Graphene Oxide-Reducing Enrichment Culture.</title>
        <authorList>
            <person name="Xie L."/>
            <person name="Yoshida N."/>
            <person name="Ishii S."/>
            <person name="Meng L."/>
        </authorList>
    </citation>
    <scope>NUCLEOTIDE SEQUENCE [LARGE SCALE GENOMIC DNA]</scope>
    <source>
        <strain evidence="2 3">NIT-T3</strain>
    </source>
</reference>
<proteinExistence type="predicted"/>
<keyword evidence="3" id="KW-1185">Reference proteome</keyword>
<evidence type="ECO:0000313" key="2">
    <source>
        <dbReference type="EMBL" id="BCR03540.1"/>
    </source>
</evidence>
<gene>
    <name evidence="2" type="ORF">DESUT3_06090</name>
</gene>
<dbReference type="Gene3D" id="3.60.10.10">
    <property type="entry name" value="Endonuclease/exonuclease/phosphatase"/>
    <property type="match status" value="1"/>
</dbReference>
<dbReference type="InterPro" id="IPR036691">
    <property type="entry name" value="Endo/exonu/phosph_ase_sf"/>
</dbReference>
<accession>A0ABM8HSU6</accession>
<dbReference type="EMBL" id="AP024355">
    <property type="protein sequence ID" value="BCR03540.1"/>
    <property type="molecule type" value="Genomic_DNA"/>
</dbReference>
<dbReference type="InterPro" id="IPR005135">
    <property type="entry name" value="Endo/exonuclease/phosphatase"/>
</dbReference>
<dbReference type="PANTHER" id="PTHR14859">
    <property type="entry name" value="CALCOFLUOR WHITE HYPERSENSITIVE PROTEIN PRECURSOR"/>
    <property type="match status" value="1"/>
</dbReference>
<evidence type="ECO:0000259" key="1">
    <source>
        <dbReference type="Pfam" id="PF03372"/>
    </source>
</evidence>
<feature type="domain" description="Endonuclease/exonuclease/phosphatase" evidence="1">
    <location>
        <begin position="21"/>
        <end position="226"/>
    </location>
</feature>
<protein>
    <recommendedName>
        <fullName evidence="1">Endonuclease/exonuclease/phosphatase domain-containing protein</fullName>
    </recommendedName>
</protein>
<dbReference type="InterPro" id="IPR051916">
    <property type="entry name" value="GPI-anchor_lipid_remodeler"/>
</dbReference>